<proteinExistence type="predicted"/>
<keyword evidence="1" id="KW-0472">Membrane</keyword>
<dbReference type="EMBL" id="UARW01000010">
    <property type="protein sequence ID" value="SQD03783.1"/>
    <property type="molecule type" value="Genomic_DNA"/>
</dbReference>
<dbReference type="AlphaFoldDB" id="A0A2X3K6X1"/>
<dbReference type="Proteomes" id="UP000250991">
    <property type="component" value="Unassembled WGS sequence"/>
</dbReference>
<feature type="transmembrane region" description="Helical" evidence="1">
    <location>
        <begin position="20"/>
        <end position="42"/>
    </location>
</feature>
<evidence type="ECO:0000256" key="1">
    <source>
        <dbReference type="SAM" id="Phobius"/>
    </source>
</evidence>
<reference evidence="2 3" key="1">
    <citation type="submission" date="2018-06" db="EMBL/GenBank/DDBJ databases">
        <authorList>
            <consortium name="Pathogen Informatics"/>
            <person name="Doyle S."/>
        </authorList>
    </citation>
    <scope>NUCLEOTIDE SEQUENCE [LARGE SCALE GENOMIC DNA]</scope>
    <source>
        <strain evidence="2 3">NCTC8009</strain>
    </source>
</reference>
<protein>
    <submittedName>
        <fullName evidence="2">Glutamate/gamma-aminobutyrate antiporter (Extreme acid sensitivity protein)</fullName>
    </submittedName>
</protein>
<organism evidence="2 3">
    <name type="scientific">Escherichia coli</name>
    <dbReference type="NCBI Taxonomy" id="562"/>
    <lineage>
        <taxon>Bacteria</taxon>
        <taxon>Pseudomonadati</taxon>
        <taxon>Pseudomonadota</taxon>
        <taxon>Gammaproteobacteria</taxon>
        <taxon>Enterobacterales</taxon>
        <taxon>Enterobacteriaceae</taxon>
        <taxon>Escherichia</taxon>
    </lineage>
</organism>
<accession>A0A2X3K6X1</accession>
<evidence type="ECO:0000313" key="3">
    <source>
        <dbReference type="Proteomes" id="UP000250991"/>
    </source>
</evidence>
<sequence length="59" mass="6524">MQTFTVLMSHVAPEIEWTVRVISALLLLGVLAEIASWIVWSFSRNVCHSAEKPAASGIR</sequence>
<gene>
    <name evidence="2" type="primary">gadC_3</name>
    <name evidence="2" type="ORF">NCTC8009_04283</name>
</gene>
<keyword evidence="1" id="KW-0812">Transmembrane</keyword>
<evidence type="ECO:0000313" key="2">
    <source>
        <dbReference type="EMBL" id="SQD03783.1"/>
    </source>
</evidence>
<name>A0A2X3K6X1_ECOLX</name>
<keyword evidence="1" id="KW-1133">Transmembrane helix</keyword>